<dbReference type="Gene3D" id="3.30.70.260">
    <property type="match status" value="1"/>
</dbReference>
<evidence type="ECO:0000313" key="9">
    <source>
        <dbReference type="EMBL" id="OIR03215.1"/>
    </source>
</evidence>
<dbReference type="SMART" id="SM00471">
    <property type="entry name" value="HDc"/>
    <property type="match status" value="1"/>
</dbReference>
<dbReference type="InterPro" id="IPR013546">
    <property type="entry name" value="PII_UdlTrfase/GS_AdlTrfase"/>
</dbReference>
<evidence type="ECO:0000256" key="5">
    <source>
        <dbReference type="ARBA" id="ARBA00022842"/>
    </source>
</evidence>
<keyword evidence="3" id="KW-0677">Repeat</keyword>
<dbReference type="NCBIfam" id="TIGR01693">
    <property type="entry name" value="UTase_glnD"/>
    <property type="match status" value="1"/>
</dbReference>
<sequence>MSIAEIRDSLRSARRALQENYIEHPNPARYLRAHAKLVDEHLRRIWRLLELPGDLALVAVGGYGRAELYPKSDIDLLILLPQQPDGSLQQRLQDLVGKLWDIGLEVGHSVRTVGDCMSESSDVTVQTNLLEARHITGNQSLFLEMRETLSAHLSRRAFYLAKVQEQEQRHTRFVDTDYNLEPNLKESPGGLRDLQSVLWISRACGFGHTWQALAEADLITATEARQITHHEHLLQDLRIRLHYLSGRHDDRLVFEYQTALAQQLGITASAQRRASEHLMQRYYRTKRAVLQLNAVLLQTMRTRIFPAAETYPLNDHFIARDDKLEARDEALFETEPSAILESFLVLEQHPRLTGFSAQTLRALWRARKLIGSAFRKDPRNRRLFMDIFRQPQGLTHALRRMNHLDILGRYLPPFGRIVGQMQHDLFHVYTVDEHILMVVRNLRRFTLPIYEHEYPLCSKLIRDFARPEVLYIAGMFHDIAKGRGGDHAQLGRVDATRFCKQHGLMREDTDLVVWLVEHHLTMSATAQKQDLSDQDVIAAFTAKIRNERYLSALYLLTVADIRGTSAKVWNAWKAQLLEDLYNAARRFLTSGKVANQVGEIRQRATETLTLYAIHPDVYELLWAQFDADYFLRHEPHEIAWHTRMLAHRVNSEEPVVKTRLSRIGEGLQVLVYTQDKPYLFARICSFFAHMSYNIMEAKVHTTQHGYALDSFMVMDANNDKTVYRDVMNYIEYELAHLLTDNTPLAAPSVGRVSRQLKHFPIVPQVSITRDEKGQHILSIVAGDRPGLLARIAYLLAKHDIELRSAKINTLGSRAEDTFWISGEALERAREVTDLLEILQQQLA</sequence>
<keyword evidence="2 9" id="KW-0548">Nucleotidyltransferase</keyword>
<organism evidence="9">
    <name type="scientific">mine drainage metagenome</name>
    <dbReference type="NCBI Taxonomy" id="410659"/>
    <lineage>
        <taxon>unclassified sequences</taxon>
        <taxon>metagenomes</taxon>
        <taxon>ecological metagenomes</taxon>
    </lineage>
</organism>
<dbReference type="Pfam" id="PF08335">
    <property type="entry name" value="GlnD_UR_UTase"/>
    <property type="match status" value="1"/>
</dbReference>
<dbReference type="CDD" id="cd00077">
    <property type="entry name" value="HDc"/>
    <property type="match status" value="1"/>
</dbReference>
<dbReference type="InterPro" id="IPR010043">
    <property type="entry name" value="UTase/UR"/>
</dbReference>
<evidence type="ECO:0000256" key="3">
    <source>
        <dbReference type="ARBA" id="ARBA00022737"/>
    </source>
</evidence>
<dbReference type="PIRSF" id="PIRSF006288">
    <property type="entry name" value="PII_uridyltransf"/>
    <property type="match status" value="1"/>
</dbReference>
<dbReference type="PANTHER" id="PTHR47320:SF1">
    <property type="entry name" value="BIFUNCTIONAL URIDYLYLTRANSFERASE_URIDYLYL-REMOVING ENZYME"/>
    <property type="match status" value="1"/>
</dbReference>
<evidence type="ECO:0000256" key="2">
    <source>
        <dbReference type="ARBA" id="ARBA00022695"/>
    </source>
</evidence>
<dbReference type="InterPro" id="IPR006674">
    <property type="entry name" value="HD_domain"/>
</dbReference>
<feature type="domain" description="ACT" evidence="7">
    <location>
        <begin position="668"/>
        <end position="746"/>
    </location>
</feature>
<dbReference type="GO" id="GO:0016787">
    <property type="term" value="F:hydrolase activity"/>
    <property type="evidence" value="ECO:0007669"/>
    <property type="project" value="UniProtKB-KW"/>
</dbReference>
<evidence type="ECO:0000259" key="8">
    <source>
        <dbReference type="PROSITE" id="PS51831"/>
    </source>
</evidence>
<evidence type="ECO:0000256" key="4">
    <source>
        <dbReference type="ARBA" id="ARBA00022801"/>
    </source>
</evidence>
<dbReference type="SUPFAM" id="SSF81301">
    <property type="entry name" value="Nucleotidyltransferase"/>
    <property type="match status" value="1"/>
</dbReference>
<feature type="domain" description="HD" evidence="8">
    <location>
        <begin position="431"/>
        <end position="553"/>
    </location>
</feature>
<dbReference type="AlphaFoldDB" id="A0A1J5S4L8"/>
<keyword evidence="6" id="KW-0511">Multifunctional enzyme</keyword>
<keyword evidence="4" id="KW-0378">Hydrolase</keyword>
<dbReference type="SUPFAM" id="SSF81593">
    <property type="entry name" value="Nucleotidyltransferase substrate binding subunit/domain"/>
    <property type="match status" value="1"/>
</dbReference>
<gene>
    <name evidence="9" type="primary">glnD_6</name>
    <name evidence="9" type="ORF">GALL_147350</name>
</gene>
<dbReference type="PROSITE" id="PS51831">
    <property type="entry name" value="HD"/>
    <property type="match status" value="1"/>
</dbReference>
<feature type="domain" description="ACT" evidence="7">
    <location>
        <begin position="776"/>
        <end position="843"/>
    </location>
</feature>
<dbReference type="InterPro" id="IPR002912">
    <property type="entry name" value="ACT_dom"/>
</dbReference>
<dbReference type="EMBL" id="MLJW01000068">
    <property type="protein sequence ID" value="OIR03215.1"/>
    <property type="molecule type" value="Genomic_DNA"/>
</dbReference>
<dbReference type="Gene3D" id="1.10.3210.10">
    <property type="entry name" value="Hypothetical protein af1432"/>
    <property type="match status" value="1"/>
</dbReference>
<dbReference type="InterPro" id="IPR002934">
    <property type="entry name" value="Polymerase_NTP_transf_dom"/>
</dbReference>
<dbReference type="Pfam" id="PF01966">
    <property type="entry name" value="HD"/>
    <property type="match status" value="1"/>
</dbReference>
<keyword evidence="5" id="KW-0460">Magnesium</keyword>
<dbReference type="InterPro" id="IPR045865">
    <property type="entry name" value="ACT-like_dom_sf"/>
</dbReference>
<comment type="caution">
    <text evidence="9">The sequence shown here is derived from an EMBL/GenBank/DDBJ whole genome shotgun (WGS) entry which is preliminary data.</text>
</comment>
<evidence type="ECO:0000256" key="6">
    <source>
        <dbReference type="ARBA" id="ARBA00023268"/>
    </source>
</evidence>
<dbReference type="CDD" id="cd04900">
    <property type="entry name" value="ACT_UUR-like_1"/>
    <property type="match status" value="1"/>
</dbReference>
<keyword evidence="1 9" id="KW-0808">Transferase</keyword>
<dbReference type="HAMAP" id="MF_00277">
    <property type="entry name" value="PII_uridylyl_transf"/>
    <property type="match status" value="1"/>
</dbReference>
<dbReference type="SUPFAM" id="SSF109604">
    <property type="entry name" value="HD-domain/PDEase-like"/>
    <property type="match status" value="1"/>
</dbReference>
<dbReference type="InterPro" id="IPR003607">
    <property type="entry name" value="HD/PDEase_dom"/>
</dbReference>
<dbReference type="Pfam" id="PF01909">
    <property type="entry name" value="NTP_transf_2"/>
    <property type="match status" value="1"/>
</dbReference>
<dbReference type="CDD" id="cd05401">
    <property type="entry name" value="NT_GlnE_GlnD_like"/>
    <property type="match status" value="1"/>
</dbReference>
<evidence type="ECO:0000259" key="7">
    <source>
        <dbReference type="PROSITE" id="PS51671"/>
    </source>
</evidence>
<name>A0A1J5S4L8_9ZZZZ</name>
<dbReference type="GO" id="GO:0008773">
    <property type="term" value="F:[protein-PII] uridylyltransferase activity"/>
    <property type="evidence" value="ECO:0007669"/>
    <property type="project" value="InterPro"/>
</dbReference>
<dbReference type="PANTHER" id="PTHR47320">
    <property type="entry name" value="BIFUNCTIONAL URIDYLYLTRANSFERASE/URIDYLYL-REMOVING ENZYME"/>
    <property type="match status" value="1"/>
</dbReference>
<protein>
    <submittedName>
        <fullName evidence="9">Bifunctional uridylyltransferase/uridylyl-removing enzyme</fullName>
    </submittedName>
</protein>
<dbReference type="NCBIfam" id="NF002837">
    <property type="entry name" value="PRK03059.1"/>
    <property type="match status" value="1"/>
</dbReference>
<dbReference type="SUPFAM" id="SSF55021">
    <property type="entry name" value="ACT-like"/>
    <property type="match status" value="2"/>
</dbReference>
<dbReference type="CDD" id="cd04899">
    <property type="entry name" value="ACT_ACR-UUR-like_2"/>
    <property type="match status" value="1"/>
</dbReference>
<dbReference type="InterPro" id="IPR043519">
    <property type="entry name" value="NT_sf"/>
</dbReference>
<reference evidence="9" key="1">
    <citation type="submission" date="2016-10" db="EMBL/GenBank/DDBJ databases">
        <title>Sequence of Gallionella enrichment culture.</title>
        <authorList>
            <person name="Poehlein A."/>
            <person name="Muehling M."/>
            <person name="Daniel R."/>
        </authorList>
    </citation>
    <scope>NUCLEOTIDE SEQUENCE</scope>
</reference>
<evidence type="ECO:0000256" key="1">
    <source>
        <dbReference type="ARBA" id="ARBA00022679"/>
    </source>
</evidence>
<proteinExistence type="inferred from homology"/>
<dbReference type="PROSITE" id="PS51671">
    <property type="entry name" value="ACT"/>
    <property type="match status" value="2"/>
</dbReference>
<accession>A0A1J5S4L8</accession>